<dbReference type="EMBL" id="AP022870">
    <property type="protein sequence ID" value="BCB74766.1"/>
    <property type="molecule type" value="Genomic_DNA"/>
</dbReference>
<proteinExistence type="predicted"/>
<feature type="compositionally biased region" description="Basic and acidic residues" evidence="1">
    <location>
        <begin position="79"/>
        <end position="88"/>
    </location>
</feature>
<dbReference type="Proteomes" id="UP000502508">
    <property type="component" value="Chromosome"/>
</dbReference>
<reference evidence="2 3" key="2">
    <citation type="submission" date="2020-03" db="EMBL/GenBank/DDBJ databases">
        <authorList>
            <person name="Ichikawa N."/>
            <person name="Kimura A."/>
            <person name="Kitahashi Y."/>
            <person name="Uohara A."/>
        </authorList>
    </citation>
    <scope>NUCLEOTIDE SEQUENCE [LARGE SCALE GENOMIC DNA]</scope>
    <source>
        <strain evidence="2 3">NBRC 107702</strain>
    </source>
</reference>
<evidence type="ECO:0000256" key="1">
    <source>
        <dbReference type="SAM" id="MobiDB-lite"/>
    </source>
</evidence>
<gene>
    <name evidence="2" type="ORF">Pflav_011760</name>
</gene>
<name>A0A6F8XLS8_9ACTN</name>
<feature type="region of interest" description="Disordered" evidence="1">
    <location>
        <begin position="66"/>
        <end position="94"/>
    </location>
</feature>
<dbReference type="AlphaFoldDB" id="A0A6F8XLS8"/>
<accession>A0A6F8XLS8</accession>
<organism evidence="2 3">
    <name type="scientific">Phytohabitans flavus</name>
    <dbReference type="NCBI Taxonomy" id="1076124"/>
    <lineage>
        <taxon>Bacteria</taxon>
        <taxon>Bacillati</taxon>
        <taxon>Actinomycetota</taxon>
        <taxon>Actinomycetes</taxon>
        <taxon>Micromonosporales</taxon>
        <taxon>Micromonosporaceae</taxon>
    </lineage>
</organism>
<evidence type="ECO:0000313" key="2">
    <source>
        <dbReference type="EMBL" id="BCB74766.1"/>
    </source>
</evidence>
<evidence type="ECO:0000313" key="3">
    <source>
        <dbReference type="Proteomes" id="UP000502508"/>
    </source>
</evidence>
<sequence length="111" mass="12226">MGTDVHHRQVLPCRRKQSRHLLPHRQAPAAYAGMALVTHRSSVRGEHPPRGAFFLAAFAALAVSATGSSSCSSPPHAKQGRELKEPSKRRTILRLTDRDEARRVARIACGR</sequence>
<keyword evidence="3" id="KW-1185">Reference proteome</keyword>
<reference evidence="2 3" key="1">
    <citation type="submission" date="2020-03" db="EMBL/GenBank/DDBJ databases">
        <title>Whole genome shotgun sequence of Phytohabitans flavus NBRC 107702.</title>
        <authorList>
            <person name="Komaki H."/>
            <person name="Tamura T."/>
        </authorList>
    </citation>
    <scope>NUCLEOTIDE SEQUENCE [LARGE SCALE GENOMIC DNA]</scope>
    <source>
        <strain evidence="2 3">NBRC 107702</strain>
    </source>
</reference>
<protein>
    <submittedName>
        <fullName evidence="2">Uncharacterized protein</fullName>
    </submittedName>
</protein>
<dbReference type="KEGG" id="pfla:Pflav_011760"/>